<feature type="region of interest" description="Disordered" evidence="1">
    <location>
        <begin position="1"/>
        <end position="108"/>
    </location>
</feature>
<accession>A0A3M2L7A3</accession>
<feature type="compositionally biased region" description="Polar residues" evidence="1">
    <location>
        <begin position="38"/>
        <end position="54"/>
    </location>
</feature>
<evidence type="ECO:0000256" key="1">
    <source>
        <dbReference type="SAM" id="MobiDB-lite"/>
    </source>
</evidence>
<evidence type="ECO:0000313" key="2">
    <source>
        <dbReference type="EMBL" id="RMI30398.1"/>
    </source>
</evidence>
<dbReference type="RefSeq" id="WP_122190065.1">
    <property type="nucleotide sequence ID" value="NZ_RFFH01000010.1"/>
</dbReference>
<organism evidence="2 3">
    <name type="scientific">Nocardia stercoris</name>
    <dbReference type="NCBI Taxonomy" id="2483361"/>
    <lineage>
        <taxon>Bacteria</taxon>
        <taxon>Bacillati</taxon>
        <taxon>Actinomycetota</taxon>
        <taxon>Actinomycetes</taxon>
        <taxon>Mycobacteriales</taxon>
        <taxon>Nocardiaceae</taxon>
        <taxon>Nocardia</taxon>
    </lineage>
</organism>
<feature type="compositionally biased region" description="Basic and acidic residues" evidence="1">
    <location>
        <begin position="85"/>
        <end position="94"/>
    </location>
</feature>
<protein>
    <submittedName>
        <fullName evidence="2">Plasmid stabilization protein</fullName>
    </submittedName>
</protein>
<dbReference type="AlphaFoldDB" id="A0A3M2L7A3"/>
<name>A0A3M2L7A3_9NOCA</name>
<keyword evidence="3" id="KW-1185">Reference proteome</keyword>
<dbReference type="EMBL" id="RFFH01000010">
    <property type="protein sequence ID" value="RMI30398.1"/>
    <property type="molecule type" value="Genomic_DNA"/>
</dbReference>
<comment type="caution">
    <text evidence="2">The sequence shown here is derived from an EMBL/GenBank/DDBJ whole genome shotgun (WGS) entry which is preliminary data.</text>
</comment>
<sequence length="108" mass="12179">MPKQWTAKQEREYEHIRDSAKARGASEKRAKEIGARTVNKNRAQAGQTRTASRSSVRDMSPQRRGGQRSHSGAQGPTYDQLYNEARQRNIDGRSKMNKSQLAHALGRS</sequence>
<evidence type="ECO:0000313" key="3">
    <source>
        <dbReference type="Proteomes" id="UP000279275"/>
    </source>
</evidence>
<feature type="compositionally biased region" description="Basic and acidic residues" evidence="1">
    <location>
        <begin position="8"/>
        <end position="34"/>
    </location>
</feature>
<dbReference type="Proteomes" id="UP000279275">
    <property type="component" value="Unassembled WGS sequence"/>
</dbReference>
<proteinExistence type="predicted"/>
<reference evidence="2 3" key="1">
    <citation type="submission" date="2018-10" db="EMBL/GenBank/DDBJ databases">
        <title>Isolation from cow dung.</title>
        <authorList>
            <person name="Ling L."/>
        </authorList>
    </citation>
    <scope>NUCLEOTIDE SEQUENCE [LARGE SCALE GENOMIC DNA]</scope>
    <source>
        <strain evidence="2 3">NEAU-LL90</strain>
    </source>
</reference>
<gene>
    <name evidence="2" type="ORF">EBN03_22445</name>
</gene>
<dbReference type="OrthoDB" id="8759311at2"/>